<keyword evidence="3 6" id="KW-0812">Transmembrane</keyword>
<dbReference type="PROSITE" id="PS50887">
    <property type="entry name" value="GGDEF"/>
    <property type="match status" value="1"/>
</dbReference>
<feature type="domain" description="HAMP" evidence="7">
    <location>
        <begin position="313"/>
        <end position="365"/>
    </location>
</feature>
<dbReference type="Proteomes" id="UP000252355">
    <property type="component" value="Unassembled WGS sequence"/>
</dbReference>
<evidence type="ECO:0000313" key="10">
    <source>
        <dbReference type="Proteomes" id="UP000252355"/>
    </source>
</evidence>
<comment type="subcellular location">
    <subcellularLocation>
        <location evidence="1">Cell membrane</location>
        <topology evidence="1">Multi-pass membrane protein</topology>
    </subcellularLocation>
</comment>
<evidence type="ECO:0000256" key="4">
    <source>
        <dbReference type="ARBA" id="ARBA00022989"/>
    </source>
</evidence>
<dbReference type="Gene3D" id="3.30.450.40">
    <property type="match status" value="1"/>
</dbReference>
<dbReference type="PANTHER" id="PTHR45138">
    <property type="entry name" value="REGULATORY COMPONENTS OF SENSORY TRANSDUCTION SYSTEM"/>
    <property type="match status" value="1"/>
</dbReference>
<dbReference type="Gene3D" id="6.10.340.10">
    <property type="match status" value="1"/>
</dbReference>
<evidence type="ECO:0000259" key="7">
    <source>
        <dbReference type="PROSITE" id="PS50885"/>
    </source>
</evidence>
<evidence type="ECO:0000256" key="2">
    <source>
        <dbReference type="ARBA" id="ARBA00022475"/>
    </source>
</evidence>
<dbReference type="SMART" id="SM00304">
    <property type="entry name" value="HAMP"/>
    <property type="match status" value="1"/>
</dbReference>
<dbReference type="InterPro" id="IPR003018">
    <property type="entry name" value="GAF"/>
</dbReference>
<dbReference type="GO" id="GO:0043709">
    <property type="term" value="P:cell adhesion involved in single-species biofilm formation"/>
    <property type="evidence" value="ECO:0007669"/>
    <property type="project" value="TreeGrafter"/>
</dbReference>
<dbReference type="AlphaFoldDB" id="A0A367ZTE4"/>
<dbReference type="InterPro" id="IPR000160">
    <property type="entry name" value="GGDEF_dom"/>
</dbReference>
<dbReference type="GO" id="GO:0005886">
    <property type="term" value="C:plasma membrane"/>
    <property type="evidence" value="ECO:0007669"/>
    <property type="project" value="UniProtKB-SubCell"/>
</dbReference>
<dbReference type="SMART" id="SM00267">
    <property type="entry name" value="GGDEF"/>
    <property type="match status" value="1"/>
</dbReference>
<feature type="transmembrane region" description="Helical" evidence="6">
    <location>
        <begin position="293"/>
        <end position="312"/>
    </location>
</feature>
<protein>
    <submittedName>
        <fullName evidence="9">Diguanylate cyclase (GGDEF domain) with PAS/PAC sensor</fullName>
    </submittedName>
</protein>
<proteinExistence type="predicted"/>
<dbReference type="InterPro" id="IPR033479">
    <property type="entry name" value="dCache_1"/>
</dbReference>
<evidence type="ECO:0000256" key="1">
    <source>
        <dbReference type="ARBA" id="ARBA00004651"/>
    </source>
</evidence>
<gene>
    <name evidence="9" type="ORF">OZSIB_2494</name>
</gene>
<feature type="domain" description="GGDEF" evidence="8">
    <location>
        <begin position="564"/>
        <end position="697"/>
    </location>
</feature>
<dbReference type="SUPFAM" id="SSF55073">
    <property type="entry name" value="Nucleotide cyclase"/>
    <property type="match status" value="1"/>
</dbReference>
<evidence type="ECO:0000256" key="6">
    <source>
        <dbReference type="SAM" id="Phobius"/>
    </source>
</evidence>
<organism evidence="9 10">
    <name type="scientific">Candidatus Ozemobacter sibiricus</name>
    <dbReference type="NCBI Taxonomy" id="2268124"/>
    <lineage>
        <taxon>Bacteria</taxon>
        <taxon>Candidatus Ozemobacteria</taxon>
        <taxon>Candidatus Ozemobacterales</taxon>
        <taxon>Candidatus Ozemobacteraceae</taxon>
        <taxon>Candidatus Ozemobacter</taxon>
    </lineage>
</organism>
<dbReference type="FunFam" id="3.30.70.270:FF:000001">
    <property type="entry name" value="Diguanylate cyclase domain protein"/>
    <property type="match status" value="1"/>
</dbReference>
<evidence type="ECO:0000256" key="3">
    <source>
        <dbReference type="ARBA" id="ARBA00022692"/>
    </source>
</evidence>
<dbReference type="SUPFAM" id="SSF55781">
    <property type="entry name" value="GAF domain-like"/>
    <property type="match status" value="1"/>
</dbReference>
<dbReference type="NCBIfam" id="TIGR00254">
    <property type="entry name" value="GGDEF"/>
    <property type="match status" value="1"/>
</dbReference>
<name>A0A367ZTE4_9BACT</name>
<keyword evidence="4 6" id="KW-1133">Transmembrane helix</keyword>
<dbReference type="Pfam" id="PF00990">
    <property type="entry name" value="GGDEF"/>
    <property type="match status" value="1"/>
</dbReference>
<dbReference type="GO" id="GO:0052621">
    <property type="term" value="F:diguanylate cyclase activity"/>
    <property type="evidence" value="ECO:0007669"/>
    <property type="project" value="TreeGrafter"/>
</dbReference>
<dbReference type="Gene3D" id="3.30.450.20">
    <property type="entry name" value="PAS domain"/>
    <property type="match status" value="1"/>
</dbReference>
<comment type="caution">
    <text evidence="9">The sequence shown here is derived from an EMBL/GenBank/DDBJ whole genome shotgun (WGS) entry which is preliminary data.</text>
</comment>
<dbReference type="InterPro" id="IPR029016">
    <property type="entry name" value="GAF-like_dom_sf"/>
</dbReference>
<dbReference type="Gene3D" id="3.30.70.270">
    <property type="match status" value="1"/>
</dbReference>
<evidence type="ECO:0000313" key="9">
    <source>
        <dbReference type="EMBL" id="RCK81117.1"/>
    </source>
</evidence>
<dbReference type="InterPro" id="IPR003660">
    <property type="entry name" value="HAMP_dom"/>
</dbReference>
<dbReference type="GO" id="GO:1902201">
    <property type="term" value="P:negative regulation of bacterial-type flagellum-dependent cell motility"/>
    <property type="evidence" value="ECO:0007669"/>
    <property type="project" value="TreeGrafter"/>
</dbReference>
<dbReference type="Pfam" id="PF13185">
    <property type="entry name" value="GAF_2"/>
    <property type="match status" value="1"/>
</dbReference>
<dbReference type="InterPro" id="IPR029787">
    <property type="entry name" value="Nucleotide_cyclase"/>
</dbReference>
<dbReference type="GO" id="GO:0007165">
    <property type="term" value="P:signal transduction"/>
    <property type="evidence" value="ECO:0007669"/>
    <property type="project" value="InterPro"/>
</dbReference>
<evidence type="ECO:0000259" key="8">
    <source>
        <dbReference type="PROSITE" id="PS50887"/>
    </source>
</evidence>
<evidence type="ECO:0000256" key="5">
    <source>
        <dbReference type="ARBA" id="ARBA00023136"/>
    </source>
</evidence>
<dbReference type="CDD" id="cd06225">
    <property type="entry name" value="HAMP"/>
    <property type="match status" value="1"/>
</dbReference>
<dbReference type="SUPFAM" id="SSF158472">
    <property type="entry name" value="HAMP domain-like"/>
    <property type="match status" value="1"/>
</dbReference>
<reference evidence="9 10" key="1">
    <citation type="submission" date="2018-05" db="EMBL/GenBank/DDBJ databases">
        <title>A metagenomic window into the 2 km-deep terrestrial subsurface aquifer revealed taxonomically and functionally diverse microbial community comprising novel uncultured bacterial lineages.</title>
        <authorList>
            <person name="Kadnikov V.V."/>
            <person name="Mardanov A.V."/>
            <person name="Beletsky A.V."/>
            <person name="Banks D."/>
            <person name="Pimenov N.V."/>
            <person name="Frank Y.A."/>
            <person name="Karnachuk O.V."/>
            <person name="Ravin N.V."/>
        </authorList>
    </citation>
    <scope>NUCLEOTIDE SEQUENCE [LARGE SCALE GENOMIC DNA]</scope>
    <source>
        <strain evidence="9">BY5</strain>
    </source>
</reference>
<accession>A0A367ZTE4</accession>
<dbReference type="Pfam" id="PF00672">
    <property type="entry name" value="HAMP"/>
    <property type="match status" value="1"/>
</dbReference>
<dbReference type="InterPro" id="IPR050469">
    <property type="entry name" value="Diguanylate_Cyclase"/>
</dbReference>
<dbReference type="PROSITE" id="PS50885">
    <property type="entry name" value="HAMP"/>
    <property type="match status" value="1"/>
</dbReference>
<dbReference type="Pfam" id="PF02743">
    <property type="entry name" value="dCache_1"/>
    <property type="match status" value="1"/>
</dbReference>
<keyword evidence="5 6" id="KW-0472">Membrane</keyword>
<dbReference type="SMART" id="SM00065">
    <property type="entry name" value="GAF"/>
    <property type="match status" value="1"/>
</dbReference>
<dbReference type="CDD" id="cd01949">
    <property type="entry name" value="GGDEF"/>
    <property type="match status" value="1"/>
</dbReference>
<dbReference type="PANTHER" id="PTHR45138:SF9">
    <property type="entry name" value="DIGUANYLATE CYCLASE DGCM-RELATED"/>
    <property type="match status" value="1"/>
</dbReference>
<dbReference type="EMBL" id="QOQW01000003">
    <property type="protein sequence ID" value="RCK81117.1"/>
    <property type="molecule type" value="Genomic_DNA"/>
</dbReference>
<dbReference type="CDD" id="cd18774">
    <property type="entry name" value="PDC2_HK_sensor"/>
    <property type="match status" value="1"/>
</dbReference>
<sequence length="720" mass="80903">MTASPAVAPAPAASPVRAPFHLGIRAKLLVTILLLTIIPLGFLGWQAFNEQKRVISEEVTRSHQELSNLLAHGIYENLEATRRLMSAITDLDLIKALNPVAAEDFLQSLLKNYPIFKLIYLVDSSRRIMVTTDPRVALPADWSFTNAVKRSYQGSLSDVFKTPEGSPYMTLESIIKSPDKGVIGVLVAEVDLNYIRDLLKNALKRSKSQGLVLDETGAIIAQSSPEVKTFRIAGAELLDSDVTTVRDIDGERYLITAVSLKKFDFYQAPNWTIVLQIPEKQAFQAAFELRQRILSLLIATALVSLTLAVLMANSFIGPLLNLIAGARFIAAGDFTREIQPTSHDEIGELTRTFEEMRTSLRTAREDLDRRINELDTLYKVGKDISSILDFTQLQNSILEKVVKVVRAERGSLMLLDETEKVLTIGVAVGLTEEIQREARVGLGEPVAGYVMETQQPLFVEDVERDQAFLAIKRTNITRGTLMCVPLRAKDKMLGVLNVSRSEPNSFTERDFHLFQSLATQASIAIENARLYRYAVTDEMTRLYNHRYFQQRLDEELQRADRYDSKVSLILLDVDHFKKFNDTYGHQEGDRVLKTVSRLLEKSIREVDIPARYGGEEFVVICPEKDAEGTMVPAQRIRTAIETYDFRINGVRVPLTVSLGVACYPDQARNKFDLILFADTALYTSKESGRNRATIYSPSMRTEEVLARKAAKKKAQEKEGQ</sequence>
<feature type="transmembrane region" description="Helical" evidence="6">
    <location>
        <begin position="28"/>
        <end position="48"/>
    </location>
</feature>
<keyword evidence="2" id="KW-1003">Cell membrane</keyword>
<dbReference type="InterPro" id="IPR043128">
    <property type="entry name" value="Rev_trsase/Diguanyl_cyclase"/>
</dbReference>